<dbReference type="AlphaFoldDB" id="A0A517MB78"/>
<gene>
    <name evidence="1" type="ORF">FF011L_08620</name>
</gene>
<name>A0A517MB78_9BACT</name>
<dbReference type="KEGG" id="rml:FF011L_08620"/>
<evidence type="ECO:0000313" key="1">
    <source>
        <dbReference type="EMBL" id="QDS92126.1"/>
    </source>
</evidence>
<keyword evidence="2" id="KW-1185">Reference proteome</keyword>
<dbReference type="EMBL" id="CP036262">
    <property type="protein sequence ID" value="QDS92126.1"/>
    <property type="molecule type" value="Genomic_DNA"/>
</dbReference>
<protein>
    <submittedName>
        <fullName evidence="1">Uncharacterized protein</fullName>
    </submittedName>
</protein>
<accession>A0A517MB78</accession>
<dbReference type="RefSeq" id="WP_246109726.1">
    <property type="nucleotide sequence ID" value="NZ_CP036262.1"/>
</dbReference>
<dbReference type="Proteomes" id="UP000320672">
    <property type="component" value="Chromosome"/>
</dbReference>
<organism evidence="1 2">
    <name type="scientific">Roseimaritima multifibrata</name>
    <dbReference type="NCBI Taxonomy" id="1930274"/>
    <lineage>
        <taxon>Bacteria</taxon>
        <taxon>Pseudomonadati</taxon>
        <taxon>Planctomycetota</taxon>
        <taxon>Planctomycetia</taxon>
        <taxon>Pirellulales</taxon>
        <taxon>Pirellulaceae</taxon>
        <taxon>Roseimaritima</taxon>
    </lineage>
</organism>
<sequence>MNGVIFLAWFVNSLLSGGAAGETVIQQRVDLIELNHFLDNTGRHVFDQVVFYQWSEEQQIYHVKAWRLVKSPRQLPQRQWNPDRYRCLWHDDGVLREVWAPLYRETWSQKDPERVNRQWLAEKQRVELRKPRRAALH</sequence>
<reference evidence="1 2" key="1">
    <citation type="submission" date="2019-02" db="EMBL/GenBank/DDBJ databases">
        <title>Deep-cultivation of Planctomycetes and their phenomic and genomic characterization uncovers novel biology.</title>
        <authorList>
            <person name="Wiegand S."/>
            <person name="Jogler M."/>
            <person name="Boedeker C."/>
            <person name="Pinto D."/>
            <person name="Vollmers J."/>
            <person name="Rivas-Marin E."/>
            <person name="Kohn T."/>
            <person name="Peeters S.H."/>
            <person name="Heuer A."/>
            <person name="Rast P."/>
            <person name="Oberbeckmann S."/>
            <person name="Bunk B."/>
            <person name="Jeske O."/>
            <person name="Meyerdierks A."/>
            <person name="Storesund J.E."/>
            <person name="Kallscheuer N."/>
            <person name="Luecker S."/>
            <person name="Lage O.M."/>
            <person name="Pohl T."/>
            <person name="Merkel B.J."/>
            <person name="Hornburger P."/>
            <person name="Mueller R.-W."/>
            <person name="Bruemmer F."/>
            <person name="Labrenz M."/>
            <person name="Spormann A.M."/>
            <person name="Op den Camp H."/>
            <person name="Overmann J."/>
            <person name="Amann R."/>
            <person name="Jetten M.S.M."/>
            <person name="Mascher T."/>
            <person name="Medema M.H."/>
            <person name="Devos D.P."/>
            <person name="Kaster A.-K."/>
            <person name="Ovreas L."/>
            <person name="Rohde M."/>
            <person name="Galperin M.Y."/>
            <person name="Jogler C."/>
        </authorList>
    </citation>
    <scope>NUCLEOTIDE SEQUENCE [LARGE SCALE GENOMIC DNA]</scope>
    <source>
        <strain evidence="1 2">FF011L</strain>
    </source>
</reference>
<proteinExistence type="predicted"/>
<evidence type="ECO:0000313" key="2">
    <source>
        <dbReference type="Proteomes" id="UP000320672"/>
    </source>
</evidence>